<feature type="chain" id="PRO_5007807154" description="Glycoside hydrolase family 43 protein" evidence="8">
    <location>
        <begin position="23"/>
        <end position="380"/>
    </location>
</feature>
<evidence type="ECO:0008006" key="11">
    <source>
        <dbReference type="Google" id="ProtNLM"/>
    </source>
</evidence>
<reference evidence="9 10" key="1">
    <citation type="submission" date="2015-07" db="EMBL/GenBank/DDBJ databases">
        <title>Comparative genomics of the Sigatoka disease complex on banana suggests a link between parallel evolutionary changes in Pseudocercospora fijiensis and Pseudocercospora eumusae and increased virulence on the banana host.</title>
        <authorList>
            <person name="Chang T.-C."/>
            <person name="Salvucci A."/>
            <person name="Crous P.W."/>
            <person name="Stergiopoulos I."/>
        </authorList>
    </citation>
    <scope>NUCLEOTIDE SEQUENCE [LARGE SCALE GENOMIC DNA]</scope>
    <source>
        <strain evidence="9 10">CBS 116634</strain>
    </source>
</reference>
<evidence type="ECO:0000256" key="2">
    <source>
        <dbReference type="ARBA" id="ARBA00022801"/>
    </source>
</evidence>
<dbReference type="InterPro" id="IPR023296">
    <property type="entry name" value="Glyco_hydro_beta-prop_sf"/>
</dbReference>
<dbReference type="AlphaFoldDB" id="A0A139IBY7"/>
<dbReference type="GO" id="GO:0005975">
    <property type="term" value="P:carbohydrate metabolic process"/>
    <property type="evidence" value="ECO:0007669"/>
    <property type="project" value="InterPro"/>
</dbReference>
<feature type="active site" description="Proton acceptor" evidence="4">
    <location>
        <position position="41"/>
    </location>
</feature>
<feature type="region of interest" description="Disordered" evidence="7">
    <location>
        <begin position="314"/>
        <end position="340"/>
    </location>
</feature>
<comment type="similarity">
    <text evidence="1 6">Belongs to the glycosyl hydrolase 43 family.</text>
</comment>
<feature type="site" description="Important for catalytic activity, responsible for pKa modulation of the active site Glu and correct orientation of both the proton donor and substrate" evidence="5">
    <location>
        <position position="161"/>
    </location>
</feature>
<dbReference type="Pfam" id="PF04616">
    <property type="entry name" value="Glyco_hydro_43"/>
    <property type="match status" value="1"/>
</dbReference>
<dbReference type="EMBL" id="LFZO01000159">
    <property type="protein sequence ID" value="KXT12221.1"/>
    <property type="molecule type" value="Genomic_DNA"/>
</dbReference>
<evidence type="ECO:0000313" key="9">
    <source>
        <dbReference type="EMBL" id="KXT12220.1"/>
    </source>
</evidence>
<evidence type="ECO:0000256" key="1">
    <source>
        <dbReference type="ARBA" id="ARBA00009865"/>
    </source>
</evidence>
<keyword evidence="3 6" id="KW-0326">Glycosidase</keyword>
<evidence type="ECO:0000256" key="7">
    <source>
        <dbReference type="SAM" id="MobiDB-lite"/>
    </source>
</evidence>
<organism evidence="9 10">
    <name type="scientific">Pseudocercospora musae</name>
    <dbReference type="NCBI Taxonomy" id="113226"/>
    <lineage>
        <taxon>Eukaryota</taxon>
        <taxon>Fungi</taxon>
        <taxon>Dikarya</taxon>
        <taxon>Ascomycota</taxon>
        <taxon>Pezizomycotina</taxon>
        <taxon>Dothideomycetes</taxon>
        <taxon>Dothideomycetidae</taxon>
        <taxon>Mycosphaerellales</taxon>
        <taxon>Mycosphaerellaceae</taxon>
        <taxon>Pseudocercospora</taxon>
    </lineage>
</organism>
<dbReference type="SUPFAM" id="SSF75005">
    <property type="entry name" value="Arabinanase/levansucrase/invertase"/>
    <property type="match status" value="1"/>
</dbReference>
<dbReference type="PANTHER" id="PTHR42812">
    <property type="entry name" value="BETA-XYLOSIDASE"/>
    <property type="match status" value="1"/>
</dbReference>
<dbReference type="EMBL" id="LFZO01000159">
    <property type="protein sequence ID" value="KXT12220.1"/>
    <property type="molecule type" value="Genomic_DNA"/>
</dbReference>
<feature type="compositionally biased region" description="Basic and acidic residues" evidence="7">
    <location>
        <begin position="327"/>
        <end position="340"/>
    </location>
</feature>
<dbReference type="CDD" id="cd08999">
    <property type="entry name" value="GH43_ABN-like"/>
    <property type="match status" value="1"/>
</dbReference>
<evidence type="ECO:0000256" key="3">
    <source>
        <dbReference type="ARBA" id="ARBA00023295"/>
    </source>
</evidence>
<evidence type="ECO:0000256" key="6">
    <source>
        <dbReference type="RuleBase" id="RU361187"/>
    </source>
</evidence>
<comment type="caution">
    <text evidence="9">The sequence shown here is derived from an EMBL/GenBank/DDBJ whole genome shotgun (WGS) entry which is preliminary data.</text>
</comment>
<sequence>MYSNFAAAIALCALAFLAPSNANPYKRATATPIMNGVNFPDPAIIKTPTGWHLFSTNAKVDGKMIHIQRAVTTDWKTFTFRKGVDALPELPAWVDGIPRVWAPDVVQLHDGSYLMYYTAAYKKMPHLHCLSYATAKKITDPFVDNSKEPWICPTKQGGAIDIAGFTDEKNGGKRWVVYKIDGNAIGHGGTCGNTVKPIVPTPILLQQVGQDGHTLIGSPKQVLTNVASDGPYVEAPVLTFMNGKYVLFFSSQCYQTDGYDVQYAIADNIAGPYTRKGRIFGTGTMGMKAPGGLDIAINGNKAVWHGYVYHPKNDTEDPSLAPPAGSEGKKKEEGKEKEEKCRNFERKADCDLRRNYQKVRAAYVATLTLKNGVIEAENVY</sequence>
<keyword evidence="2 6" id="KW-0378">Hydrolase</keyword>
<dbReference type="EMBL" id="LFZO01000159">
    <property type="protein sequence ID" value="KXT12223.1"/>
    <property type="molecule type" value="Genomic_DNA"/>
</dbReference>
<protein>
    <recommendedName>
        <fullName evidence="11">Glycoside hydrolase family 43 protein</fullName>
    </recommendedName>
</protein>
<dbReference type="EMBL" id="LFZO01000159">
    <property type="protein sequence ID" value="KXT12222.1"/>
    <property type="molecule type" value="Genomic_DNA"/>
</dbReference>
<dbReference type="EMBL" id="LFZO01000159">
    <property type="protein sequence ID" value="KXT12224.1"/>
    <property type="molecule type" value="Genomic_DNA"/>
</dbReference>
<evidence type="ECO:0000256" key="4">
    <source>
        <dbReference type="PIRSR" id="PIRSR606710-1"/>
    </source>
</evidence>
<dbReference type="InterPro" id="IPR006710">
    <property type="entry name" value="Glyco_hydro_43"/>
</dbReference>
<accession>A0A139IBY7</accession>
<feature type="signal peptide" evidence="8">
    <location>
        <begin position="1"/>
        <end position="22"/>
    </location>
</feature>
<evidence type="ECO:0000313" key="10">
    <source>
        <dbReference type="Proteomes" id="UP000073492"/>
    </source>
</evidence>
<dbReference type="EMBL" id="LFZO01000159">
    <property type="protein sequence ID" value="KXT12219.1"/>
    <property type="molecule type" value="Genomic_DNA"/>
</dbReference>
<dbReference type="Proteomes" id="UP000073492">
    <property type="component" value="Unassembled WGS sequence"/>
</dbReference>
<name>A0A139IBY7_9PEZI</name>
<evidence type="ECO:0000256" key="8">
    <source>
        <dbReference type="SAM" id="SignalP"/>
    </source>
</evidence>
<feature type="active site" description="Proton donor" evidence="4">
    <location>
        <position position="234"/>
    </location>
</feature>
<keyword evidence="8" id="KW-0732">Signal</keyword>
<proteinExistence type="inferred from homology"/>
<dbReference type="PANTHER" id="PTHR42812:SF5">
    <property type="entry name" value="ENDO-ARABINASE"/>
    <property type="match status" value="1"/>
</dbReference>
<dbReference type="InterPro" id="IPR051795">
    <property type="entry name" value="Glycosyl_Hydrlase_43"/>
</dbReference>
<evidence type="ECO:0000256" key="5">
    <source>
        <dbReference type="PIRSR" id="PIRSR606710-2"/>
    </source>
</evidence>
<gene>
    <name evidence="9" type="ORF">AC579_807</name>
</gene>
<keyword evidence="10" id="KW-1185">Reference proteome</keyword>
<dbReference type="Gene3D" id="2.115.10.20">
    <property type="entry name" value="Glycosyl hydrolase domain, family 43"/>
    <property type="match status" value="1"/>
</dbReference>
<dbReference type="GO" id="GO:0004553">
    <property type="term" value="F:hydrolase activity, hydrolyzing O-glycosyl compounds"/>
    <property type="evidence" value="ECO:0007669"/>
    <property type="project" value="InterPro"/>
</dbReference>